<dbReference type="SMART" id="SM00028">
    <property type="entry name" value="TPR"/>
    <property type="match status" value="6"/>
</dbReference>
<dbReference type="Pfam" id="PF13181">
    <property type="entry name" value="TPR_8"/>
    <property type="match status" value="1"/>
</dbReference>
<feature type="repeat" description="TPR" evidence="1">
    <location>
        <begin position="171"/>
        <end position="204"/>
    </location>
</feature>
<accession>C4FL64</accession>
<keyword evidence="1" id="KW-0802">TPR repeat</keyword>
<name>C4FL64_9AQUI</name>
<dbReference type="Gene3D" id="1.25.40.10">
    <property type="entry name" value="Tetratricopeptide repeat domain"/>
    <property type="match status" value="3"/>
</dbReference>
<dbReference type="SUPFAM" id="SSF48452">
    <property type="entry name" value="TPR-like"/>
    <property type="match status" value="1"/>
</dbReference>
<feature type="repeat" description="TPR" evidence="1">
    <location>
        <begin position="134"/>
        <end position="167"/>
    </location>
</feature>
<gene>
    <name evidence="3" type="ORF">SULYE_1318</name>
</gene>
<evidence type="ECO:0000256" key="2">
    <source>
        <dbReference type="SAM" id="SignalP"/>
    </source>
</evidence>
<dbReference type="EMBL" id="ABZS01000136">
    <property type="protein sequence ID" value="EEP60185.1"/>
    <property type="molecule type" value="Genomic_DNA"/>
</dbReference>
<protein>
    <submittedName>
        <fullName evidence="3">Tetratricopeptide repeat domain protein</fullName>
    </submittedName>
</protein>
<comment type="caution">
    <text evidence="3">The sequence shown here is derived from an EMBL/GenBank/DDBJ whole genome shotgun (WGS) entry which is preliminary data.</text>
</comment>
<dbReference type="PANTHER" id="PTHR10098">
    <property type="entry name" value="RAPSYN-RELATED"/>
    <property type="match status" value="1"/>
</dbReference>
<evidence type="ECO:0000256" key="1">
    <source>
        <dbReference type="PROSITE-ProRule" id="PRU00339"/>
    </source>
</evidence>
<feature type="repeat" description="TPR" evidence="1">
    <location>
        <begin position="94"/>
        <end position="127"/>
    </location>
</feature>
<dbReference type="Proteomes" id="UP000005540">
    <property type="component" value="Unassembled WGS sequence"/>
</dbReference>
<dbReference type="InterPro" id="IPR011990">
    <property type="entry name" value="TPR-like_helical_dom_sf"/>
</dbReference>
<evidence type="ECO:0000313" key="3">
    <source>
        <dbReference type="EMBL" id="EEP60185.1"/>
    </source>
</evidence>
<feature type="signal peptide" evidence="2">
    <location>
        <begin position="1"/>
        <end position="23"/>
    </location>
</feature>
<feature type="chain" id="PRO_5002938138" evidence="2">
    <location>
        <begin position="24"/>
        <end position="304"/>
    </location>
</feature>
<feature type="repeat" description="TPR" evidence="1">
    <location>
        <begin position="57"/>
        <end position="90"/>
    </location>
</feature>
<dbReference type="Pfam" id="PF13424">
    <property type="entry name" value="TPR_12"/>
    <property type="match status" value="2"/>
</dbReference>
<dbReference type="RefSeq" id="WP_007547577.1">
    <property type="nucleotide sequence ID" value="NZ_ABZS01000136.1"/>
</dbReference>
<dbReference type="PROSITE" id="PS50293">
    <property type="entry name" value="TPR_REGION"/>
    <property type="match status" value="1"/>
</dbReference>
<keyword evidence="4" id="KW-1185">Reference proteome</keyword>
<sequence>MKKALSIFVLSLGFLAFENIAYAQPEIDACWNYNNSEDYERAVRFGKIAVEKYPENASAHGCLGLAYYNVGELKLAYEALKKAASLTDNKEVLMYIYNQIGLTLEKMGYLDDAIPYFRKSISLAKDLGNKDMQFQILNYIGMSYKNKGELDKALSYYEESLSLLNNEKEKVDIYGDIASIYAEKGDYKKAINYYQKAIEIAEKYGDYRGASIQKLNLGDTYTKMKDYKKAKKYLSEGLEGVKKAEDKFWEGVGYLFFGKLYKDKGDIKTAKEYYTSAYDLYKSLGVEVLAEKILEDIKKLDKSK</sequence>
<proteinExistence type="predicted"/>
<dbReference type="PROSITE" id="PS50005">
    <property type="entry name" value="TPR"/>
    <property type="match status" value="4"/>
</dbReference>
<dbReference type="AlphaFoldDB" id="C4FL64"/>
<evidence type="ECO:0000313" key="4">
    <source>
        <dbReference type="Proteomes" id="UP000005540"/>
    </source>
</evidence>
<dbReference type="OrthoDB" id="13787at2"/>
<dbReference type="InterPro" id="IPR019734">
    <property type="entry name" value="TPR_rpt"/>
</dbReference>
<reference evidence="3 4" key="1">
    <citation type="submission" date="2009-04" db="EMBL/GenBank/DDBJ databases">
        <authorList>
            <person name="Reysenbach A.-L."/>
            <person name="Heidelberg J.F."/>
            <person name="Nelson W.C."/>
        </authorList>
    </citation>
    <scope>NUCLEOTIDE SEQUENCE [LARGE SCALE GENOMIC DNA]</scope>
    <source>
        <strain evidence="3 4">SS-5</strain>
    </source>
</reference>
<keyword evidence="2" id="KW-0732">Signal</keyword>
<organism evidence="3 4">
    <name type="scientific">Sulfurihydrogenibium yellowstonense SS-5</name>
    <dbReference type="NCBI Taxonomy" id="432331"/>
    <lineage>
        <taxon>Bacteria</taxon>
        <taxon>Pseudomonadati</taxon>
        <taxon>Aquificota</taxon>
        <taxon>Aquificia</taxon>
        <taxon>Aquificales</taxon>
        <taxon>Hydrogenothermaceae</taxon>
        <taxon>Sulfurihydrogenibium</taxon>
    </lineage>
</organism>